<feature type="non-terminal residue" evidence="1">
    <location>
        <position position="1"/>
    </location>
</feature>
<comment type="caution">
    <text evidence="1">The sequence shown here is derived from an EMBL/GenBank/DDBJ whole genome shotgun (WGS) entry which is preliminary data.</text>
</comment>
<reference evidence="1 2" key="1">
    <citation type="submission" date="2011-08" db="EMBL/GenBank/DDBJ databases">
        <authorList>
            <person name="Liu Z.J."/>
            <person name="Shi F.L."/>
            <person name="Lu J.Q."/>
            <person name="Li M."/>
            <person name="Wang Z.L."/>
        </authorList>
    </citation>
    <scope>NUCLEOTIDE SEQUENCE [LARGE SCALE GENOMIC DNA]</scope>
    <source>
        <strain evidence="1 2">USNM 41457</strain>
    </source>
</reference>
<protein>
    <recommendedName>
        <fullName evidence="3">ERCC4 domain-containing protein</fullName>
    </recommendedName>
</protein>
<accession>J9DCC8</accession>
<gene>
    <name evidence="1" type="ORF">EDEG_00750</name>
</gene>
<dbReference type="OMA" id="CNSNIEH"/>
<keyword evidence="2" id="KW-1185">Reference proteome</keyword>
<name>J9DCC8_EDHAE</name>
<evidence type="ECO:0000313" key="2">
    <source>
        <dbReference type="Proteomes" id="UP000003163"/>
    </source>
</evidence>
<organism evidence="1 2">
    <name type="scientific">Edhazardia aedis (strain USNM 41457)</name>
    <name type="common">Microsporidian parasite</name>
    <dbReference type="NCBI Taxonomy" id="1003232"/>
    <lineage>
        <taxon>Eukaryota</taxon>
        <taxon>Fungi</taxon>
        <taxon>Fungi incertae sedis</taxon>
        <taxon>Microsporidia</taxon>
        <taxon>Edhazardia</taxon>
    </lineage>
</organism>
<dbReference type="AlphaFoldDB" id="J9DCC8"/>
<dbReference type="EMBL" id="AFBI03000009">
    <property type="protein sequence ID" value="EJW05139.1"/>
    <property type="molecule type" value="Genomic_DNA"/>
</dbReference>
<reference evidence="2" key="2">
    <citation type="submission" date="2015-07" db="EMBL/GenBank/DDBJ databases">
        <title>Contrasting host-pathogen interactions and genome evolution in two generalist and specialist microsporidian pathogens of mosquitoes.</title>
        <authorList>
            <consortium name="The Broad Institute Genomics Platform"/>
            <consortium name="The Broad Institute Genome Sequencing Center for Infectious Disease"/>
            <person name="Cuomo C.A."/>
            <person name="Sanscrainte N.D."/>
            <person name="Goldberg J.M."/>
            <person name="Heiman D."/>
            <person name="Young S."/>
            <person name="Zeng Q."/>
            <person name="Becnel J.J."/>
            <person name="Birren B.W."/>
        </authorList>
    </citation>
    <scope>NUCLEOTIDE SEQUENCE [LARGE SCALE GENOMIC DNA]</scope>
    <source>
        <strain evidence="2">USNM 41457</strain>
    </source>
</reference>
<dbReference type="Proteomes" id="UP000003163">
    <property type="component" value="Unassembled WGS sequence"/>
</dbReference>
<evidence type="ECO:0000313" key="1">
    <source>
        <dbReference type="EMBL" id="EJW05139.1"/>
    </source>
</evidence>
<dbReference type="VEuPathDB" id="MicrosporidiaDB:EDEG_00750"/>
<evidence type="ECO:0008006" key="3">
    <source>
        <dbReference type="Google" id="ProtNLM"/>
    </source>
</evidence>
<dbReference type="InParanoid" id="J9DCC8"/>
<proteinExistence type="predicted"/>
<sequence length="337" mass="39420">MEEHKDKTDDSVQNSKIIFDINKIDGQKRKQIEPNNSSSFIEIPFLIHYNNDFSQEIVNMRTKNSAKSEIHLTKNKTEYKDCTQYGTIPSFYDPIFYPYIIEIPFNLFKIIKDTSKISFSYKICDCSTFRIKKDGLDIYLADIVEFNNNNFDHIINSDTKNLFILNRRSFIVWENKQNLKEYKNSLTSGFKYREIKNSEAIQNRLIKLQIKYNINVYFIETLEDILLVMKSIITVLKNSVKSKIKVKTFKEENKNDYLNYAISKIPGLGMNVAKFFSSRYKSLKDFYCFLSKQSIKSLSKLKIGLESANDFRELGEKQAALLLKAFTSSDGDSRFLD</sequence>
<dbReference type="HOGENOM" id="CLU_823929_0_0_1"/>